<dbReference type="GeneID" id="54292566"/>
<feature type="transmembrane region" description="Helical" evidence="2">
    <location>
        <begin position="38"/>
        <end position="61"/>
    </location>
</feature>
<evidence type="ECO:0000313" key="4">
    <source>
        <dbReference type="Proteomes" id="UP000799438"/>
    </source>
</evidence>
<feature type="region of interest" description="Disordered" evidence="1">
    <location>
        <begin position="71"/>
        <end position="93"/>
    </location>
</feature>
<organism evidence="3 4">
    <name type="scientific">Aplosporella prunicola CBS 121167</name>
    <dbReference type="NCBI Taxonomy" id="1176127"/>
    <lineage>
        <taxon>Eukaryota</taxon>
        <taxon>Fungi</taxon>
        <taxon>Dikarya</taxon>
        <taxon>Ascomycota</taxon>
        <taxon>Pezizomycotina</taxon>
        <taxon>Dothideomycetes</taxon>
        <taxon>Dothideomycetes incertae sedis</taxon>
        <taxon>Botryosphaeriales</taxon>
        <taxon>Aplosporellaceae</taxon>
        <taxon>Aplosporella</taxon>
    </lineage>
</organism>
<gene>
    <name evidence="3" type="ORF">K452DRAFT_114767</name>
</gene>
<feature type="region of interest" description="Disordered" evidence="1">
    <location>
        <begin position="1"/>
        <end position="36"/>
    </location>
</feature>
<keyword evidence="4" id="KW-1185">Reference proteome</keyword>
<dbReference type="EMBL" id="ML995508">
    <property type="protein sequence ID" value="KAF2137003.1"/>
    <property type="molecule type" value="Genomic_DNA"/>
</dbReference>
<keyword evidence="2" id="KW-1133">Transmembrane helix</keyword>
<dbReference type="RefSeq" id="XP_033392721.1">
    <property type="nucleotide sequence ID" value="XM_033535072.1"/>
</dbReference>
<evidence type="ECO:0000256" key="1">
    <source>
        <dbReference type="SAM" id="MobiDB-lite"/>
    </source>
</evidence>
<name>A0A6A6B0P6_9PEZI</name>
<dbReference type="AlphaFoldDB" id="A0A6A6B0P6"/>
<evidence type="ECO:0000313" key="3">
    <source>
        <dbReference type="EMBL" id="KAF2137003.1"/>
    </source>
</evidence>
<evidence type="ECO:0000256" key="2">
    <source>
        <dbReference type="SAM" id="Phobius"/>
    </source>
</evidence>
<accession>A0A6A6B0P6</accession>
<dbReference type="Proteomes" id="UP000799438">
    <property type="component" value="Unassembled WGS sequence"/>
</dbReference>
<proteinExistence type="predicted"/>
<reference evidence="3" key="1">
    <citation type="journal article" date="2020" name="Stud. Mycol.">
        <title>101 Dothideomycetes genomes: a test case for predicting lifestyles and emergence of pathogens.</title>
        <authorList>
            <person name="Haridas S."/>
            <person name="Albert R."/>
            <person name="Binder M."/>
            <person name="Bloem J."/>
            <person name="Labutti K."/>
            <person name="Salamov A."/>
            <person name="Andreopoulos B."/>
            <person name="Baker S."/>
            <person name="Barry K."/>
            <person name="Bills G."/>
            <person name="Bluhm B."/>
            <person name="Cannon C."/>
            <person name="Castanera R."/>
            <person name="Culley D."/>
            <person name="Daum C."/>
            <person name="Ezra D."/>
            <person name="Gonzalez J."/>
            <person name="Henrissat B."/>
            <person name="Kuo A."/>
            <person name="Liang C."/>
            <person name="Lipzen A."/>
            <person name="Lutzoni F."/>
            <person name="Magnuson J."/>
            <person name="Mondo S."/>
            <person name="Nolan M."/>
            <person name="Ohm R."/>
            <person name="Pangilinan J."/>
            <person name="Park H.-J."/>
            <person name="Ramirez L."/>
            <person name="Alfaro M."/>
            <person name="Sun H."/>
            <person name="Tritt A."/>
            <person name="Yoshinaga Y."/>
            <person name="Zwiers L.-H."/>
            <person name="Turgeon B."/>
            <person name="Goodwin S."/>
            <person name="Spatafora J."/>
            <person name="Crous P."/>
            <person name="Grigoriev I."/>
        </authorList>
    </citation>
    <scope>NUCLEOTIDE SEQUENCE</scope>
    <source>
        <strain evidence="3">CBS 121167</strain>
    </source>
</reference>
<protein>
    <submittedName>
        <fullName evidence="3">Uncharacterized protein</fullName>
    </submittedName>
</protein>
<sequence length="201" mass="21910">MAANQDPEFTTVLPSEGSPMQSSAPPHAMPPPKPSKGLSIPSTVLRILAFLLAIISFGIALRSTRMTKCIRSGPSSDTVPTDASGKATPTPLPRVGKYCDPEGSIGRDLLILVSSWYQSQILWLLDADGCLALCSDGVECALELDQYCRTFDEETFRSSRQRNFSRRALPAALDFFRLHPFVQPLVSQNPIQEHAAPCYSA</sequence>
<keyword evidence="2" id="KW-0812">Transmembrane</keyword>
<keyword evidence="2" id="KW-0472">Membrane</keyword>